<dbReference type="EMBL" id="CP091871">
    <property type="protein sequence ID" value="WEU40174.1"/>
    <property type="molecule type" value="Genomic_DNA"/>
</dbReference>
<sequence>MVILTSTLVLDKIDHFHPAYVIRYILGFFIMEGAIAFNIVDVVVIVFSMLYIKSTKF</sequence>
<evidence type="ECO:0000313" key="2">
    <source>
        <dbReference type="EMBL" id="WEU40174.1"/>
    </source>
</evidence>
<keyword evidence="1" id="KW-0812">Transmembrane</keyword>
<keyword evidence="1" id="KW-0472">Membrane</keyword>
<name>A0AAF0D205_ODILC</name>
<evidence type="ECO:0000313" key="3">
    <source>
        <dbReference type="Proteomes" id="UP000186851"/>
    </source>
</evidence>
<organism evidence="2 3">
    <name type="scientific">Odinarchaeota yellowstonii (strain LCB_4)</name>
    <dbReference type="NCBI Taxonomy" id="1841599"/>
    <lineage>
        <taxon>Archaea</taxon>
        <taxon>Promethearchaeati</taxon>
        <taxon>Candidatus Odinarchaeota</taxon>
        <taxon>Candidatus Odinarchaeia</taxon>
        <taxon>Candidatus Odinarchaeales</taxon>
        <taxon>Candidatus Odinarchaeaceae</taxon>
        <taxon>Candidatus Odinarchaeum</taxon>
    </lineage>
</organism>
<dbReference type="Proteomes" id="UP000186851">
    <property type="component" value="Chromosome"/>
</dbReference>
<dbReference type="AlphaFoldDB" id="A0AAF0D205"/>
<gene>
    <name evidence="2" type="ORF">OdinLCB4_006800</name>
</gene>
<evidence type="ECO:0000256" key="1">
    <source>
        <dbReference type="SAM" id="Phobius"/>
    </source>
</evidence>
<feature type="transmembrane region" description="Helical" evidence="1">
    <location>
        <begin position="20"/>
        <end position="52"/>
    </location>
</feature>
<protein>
    <submittedName>
        <fullName evidence="2">Uncharacterized protein</fullName>
    </submittedName>
</protein>
<reference evidence="2" key="2">
    <citation type="journal article" date="2022" name="Nat. Microbiol.">
        <title>A closed Candidatus Odinarchaeum chromosome exposes Asgard archaeal viruses.</title>
        <authorList>
            <person name="Tamarit D."/>
            <person name="Caceres E.F."/>
            <person name="Krupovic M."/>
            <person name="Nijland R."/>
            <person name="Eme L."/>
            <person name="Robinson N.P."/>
            <person name="Ettema T.J.G."/>
        </authorList>
    </citation>
    <scope>NUCLEOTIDE SEQUENCE</scope>
    <source>
        <strain evidence="2">LCB_4</strain>
    </source>
</reference>
<keyword evidence="1" id="KW-1133">Transmembrane helix</keyword>
<accession>A0AAF0D205</accession>
<proteinExistence type="predicted"/>
<reference evidence="2" key="1">
    <citation type="journal article" date="2017" name="Nature">
        <title>Asgard archaea illuminate the origin of eukaryotic cellular complexity.</title>
        <authorList>
            <person name="Zaremba-Niedzwiedzka K."/>
            <person name="Caceres E.F."/>
            <person name="Saw J.H."/>
            <person name="Backstrom D."/>
            <person name="Juzokaite L."/>
            <person name="Vancaester E."/>
            <person name="Seitz K.W."/>
            <person name="Anantharaman K."/>
            <person name="Starnawski P."/>
            <person name="Kjeldsen K.U."/>
            <person name="Scott M.B."/>
            <person name="Nunoura T."/>
            <person name="Banfield J.F."/>
            <person name="Schramm A."/>
            <person name="Baker B.J."/>
            <person name="Spang A."/>
            <person name="Ettema T.J.G."/>
        </authorList>
    </citation>
    <scope>NUCLEOTIDE SEQUENCE</scope>
    <source>
        <strain evidence="2">LCB_4</strain>
    </source>
</reference>
<dbReference type="KEGG" id="oyw:OdinLCB4_006800"/>